<gene>
    <name evidence="6" type="ORF">CHH61_22605</name>
</gene>
<evidence type="ECO:0000256" key="2">
    <source>
        <dbReference type="ARBA" id="ARBA00010961"/>
    </source>
</evidence>
<dbReference type="EMBL" id="NPBS01000182">
    <property type="protein sequence ID" value="PAF22702.1"/>
    <property type="molecule type" value="Genomic_DNA"/>
</dbReference>
<comment type="function">
    <text evidence="1">Required for the transposition of the insertion element.</text>
</comment>
<dbReference type="AlphaFoldDB" id="A0A268RR69"/>
<evidence type="ECO:0000256" key="5">
    <source>
        <dbReference type="ARBA" id="ARBA00023172"/>
    </source>
</evidence>
<evidence type="ECO:0000313" key="6">
    <source>
        <dbReference type="EMBL" id="PAF22702.1"/>
    </source>
</evidence>
<keyword evidence="5" id="KW-0233">DNA recombination</keyword>
<protein>
    <submittedName>
        <fullName evidence="6">IS256 family transposase</fullName>
    </submittedName>
</protein>
<evidence type="ECO:0000256" key="1">
    <source>
        <dbReference type="ARBA" id="ARBA00002190"/>
    </source>
</evidence>
<evidence type="ECO:0000256" key="3">
    <source>
        <dbReference type="ARBA" id="ARBA00022578"/>
    </source>
</evidence>
<dbReference type="GO" id="GO:0003677">
    <property type="term" value="F:DNA binding"/>
    <property type="evidence" value="ECO:0007669"/>
    <property type="project" value="UniProtKB-KW"/>
</dbReference>
<dbReference type="RefSeq" id="WP_176471865.1">
    <property type="nucleotide sequence ID" value="NZ_NPBS01000182.1"/>
</dbReference>
<dbReference type="Pfam" id="PF00872">
    <property type="entry name" value="Transposase_mut"/>
    <property type="match status" value="1"/>
</dbReference>
<keyword evidence="4" id="KW-0238">DNA-binding</keyword>
<reference evidence="6 7" key="1">
    <citation type="submission" date="2017-07" db="EMBL/GenBank/DDBJ databases">
        <title>Isolation and whole genome analysis of endospore-forming bacteria from heroin.</title>
        <authorList>
            <person name="Kalinowski J."/>
            <person name="Ahrens B."/>
            <person name="Al-Dilaimi A."/>
            <person name="Winkler A."/>
            <person name="Wibberg D."/>
            <person name="Schleenbecker U."/>
            <person name="Ruckert C."/>
            <person name="Wolfel R."/>
            <person name="Grass G."/>
        </authorList>
    </citation>
    <scope>NUCLEOTIDE SEQUENCE [LARGE SCALE GENOMIC DNA]</scope>
    <source>
        <strain evidence="6 7">7523-2</strain>
    </source>
</reference>
<dbReference type="InterPro" id="IPR001207">
    <property type="entry name" value="Transposase_mutator"/>
</dbReference>
<dbReference type="Proteomes" id="UP000216133">
    <property type="component" value="Unassembled WGS sequence"/>
</dbReference>
<dbReference type="GO" id="GO:0004803">
    <property type="term" value="F:transposase activity"/>
    <property type="evidence" value="ECO:0007669"/>
    <property type="project" value="InterPro"/>
</dbReference>
<accession>A0A268RR69</accession>
<organism evidence="6 7">
    <name type="scientific">Shouchella clausii</name>
    <name type="common">Alkalihalobacillus clausii</name>
    <dbReference type="NCBI Taxonomy" id="79880"/>
    <lineage>
        <taxon>Bacteria</taxon>
        <taxon>Bacillati</taxon>
        <taxon>Bacillota</taxon>
        <taxon>Bacilli</taxon>
        <taxon>Bacillales</taxon>
        <taxon>Bacillaceae</taxon>
        <taxon>Shouchella</taxon>
    </lineage>
</organism>
<comment type="similarity">
    <text evidence="2">Belongs to the transposase mutator family.</text>
</comment>
<name>A0A268RR69_SHOCL</name>
<proteinExistence type="inferred from homology"/>
<comment type="caution">
    <text evidence="6">The sequence shown here is derived from an EMBL/GenBank/DDBJ whole genome shotgun (WGS) entry which is preliminary data.</text>
</comment>
<keyword evidence="3" id="KW-0815">Transposition</keyword>
<dbReference type="GO" id="GO:0006313">
    <property type="term" value="P:DNA transposition"/>
    <property type="evidence" value="ECO:0007669"/>
    <property type="project" value="InterPro"/>
</dbReference>
<feature type="non-terminal residue" evidence="6">
    <location>
        <position position="1"/>
    </location>
</feature>
<evidence type="ECO:0000256" key="4">
    <source>
        <dbReference type="ARBA" id="ARBA00023125"/>
    </source>
</evidence>
<sequence length="81" mass="9492">KACQALDNGFDDAFQYTVVGQTHNRLKSTNLLERLNEEVRRREKVIRIFPNEASANRLIGAVLMDIHENWLDSSRKYIEWS</sequence>
<evidence type="ECO:0000313" key="7">
    <source>
        <dbReference type="Proteomes" id="UP000216133"/>
    </source>
</evidence>